<keyword evidence="1" id="KW-1133">Transmembrane helix</keyword>
<keyword evidence="3" id="KW-1185">Reference proteome</keyword>
<proteinExistence type="predicted"/>
<gene>
    <name evidence="2" type="ORF">FO440_19665</name>
</gene>
<evidence type="ECO:0000313" key="2">
    <source>
        <dbReference type="EMBL" id="TSJ38724.1"/>
    </source>
</evidence>
<dbReference type="RefSeq" id="WP_144250005.1">
    <property type="nucleotide sequence ID" value="NZ_VLPK01000004.1"/>
</dbReference>
<keyword evidence="1" id="KW-0472">Membrane</keyword>
<evidence type="ECO:0000256" key="1">
    <source>
        <dbReference type="SAM" id="Phobius"/>
    </source>
</evidence>
<dbReference type="EMBL" id="VLPK01000004">
    <property type="protein sequence ID" value="TSJ38724.1"/>
    <property type="molecule type" value="Genomic_DNA"/>
</dbReference>
<protein>
    <submittedName>
        <fullName evidence="2">Uncharacterized protein</fullName>
    </submittedName>
</protein>
<name>A0A556MFK4_9SPHI</name>
<keyword evidence="1" id="KW-0812">Transmembrane</keyword>
<reference evidence="2 3" key="1">
    <citation type="submission" date="2019-07" db="EMBL/GenBank/DDBJ databases">
        <authorList>
            <person name="Huq M.A."/>
        </authorList>
    </citation>
    <scope>NUCLEOTIDE SEQUENCE [LARGE SCALE GENOMIC DNA]</scope>
    <source>
        <strain evidence="2 3">MAH-19</strain>
    </source>
</reference>
<dbReference type="AlphaFoldDB" id="A0A556MFK4"/>
<evidence type="ECO:0000313" key="3">
    <source>
        <dbReference type="Proteomes" id="UP000318733"/>
    </source>
</evidence>
<dbReference type="Proteomes" id="UP000318733">
    <property type="component" value="Unassembled WGS sequence"/>
</dbReference>
<comment type="caution">
    <text evidence="2">The sequence shown here is derived from an EMBL/GenBank/DDBJ whole genome shotgun (WGS) entry which is preliminary data.</text>
</comment>
<dbReference type="OrthoDB" id="795167at2"/>
<sequence>MSENQPQALQFIAKYISEDKADNVTVTELDVSYNGSTSIWRGSLFGSVDSGIFSFAFKNNCWCLVYQINMRKLFTGTSILSVLAEIFALINGGPWWIGIATFSWLCGANWITNLIRHESVAFSVSAGIDELICGKTPEEEKIPGKLKSWF</sequence>
<feature type="transmembrane region" description="Helical" evidence="1">
    <location>
        <begin position="73"/>
        <end position="90"/>
    </location>
</feature>
<organism evidence="2 3">
    <name type="scientific">Mucilaginibacter corticis</name>
    <dbReference type="NCBI Taxonomy" id="2597670"/>
    <lineage>
        <taxon>Bacteria</taxon>
        <taxon>Pseudomonadati</taxon>
        <taxon>Bacteroidota</taxon>
        <taxon>Sphingobacteriia</taxon>
        <taxon>Sphingobacteriales</taxon>
        <taxon>Sphingobacteriaceae</taxon>
        <taxon>Mucilaginibacter</taxon>
    </lineage>
</organism>
<accession>A0A556MFK4</accession>